<dbReference type="Proteomes" id="UP000306575">
    <property type="component" value="Unassembled WGS sequence"/>
</dbReference>
<evidence type="ECO:0000259" key="2">
    <source>
        <dbReference type="Pfam" id="PF00487"/>
    </source>
</evidence>
<evidence type="ECO:0000313" key="3">
    <source>
        <dbReference type="EMBL" id="TKZ17412.1"/>
    </source>
</evidence>
<feature type="domain" description="Fatty acid desaturase" evidence="2">
    <location>
        <begin position="55"/>
        <end position="297"/>
    </location>
</feature>
<feature type="transmembrane region" description="Helical" evidence="1">
    <location>
        <begin position="153"/>
        <end position="171"/>
    </location>
</feature>
<feature type="transmembrane region" description="Helical" evidence="1">
    <location>
        <begin position="186"/>
        <end position="207"/>
    </location>
</feature>
<comment type="caution">
    <text evidence="3">The sequence shown here is derived from an EMBL/GenBank/DDBJ whole genome shotgun (WGS) entry which is preliminary data.</text>
</comment>
<keyword evidence="1" id="KW-1133">Transmembrane helix</keyword>
<feature type="transmembrane region" description="Helical" evidence="1">
    <location>
        <begin position="31"/>
        <end position="50"/>
    </location>
</feature>
<feature type="transmembrane region" description="Helical" evidence="1">
    <location>
        <begin position="214"/>
        <end position="233"/>
    </location>
</feature>
<evidence type="ECO:0000256" key="1">
    <source>
        <dbReference type="SAM" id="Phobius"/>
    </source>
</evidence>
<keyword evidence="1" id="KW-0472">Membrane</keyword>
<evidence type="ECO:0000313" key="4">
    <source>
        <dbReference type="Proteomes" id="UP000306575"/>
    </source>
</evidence>
<name>A0A4U7MW84_9RHOB</name>
<dbReference type="EMBL" id="SULI01000023">
    <property type="protein sequence ID" value="TKZ17412.1"/>
    <property type="molecule type" value="Genomic_DNA"/>
</dbReference>
<dbReference type="GO" id="GO:0016020">
    <property type="term" value="C:membrane"/>
    <property type="evidence" value="ECO:0007669"/>
    <property type="project" value="TreeGrafter"/>
</dbReference>
<organism evidence="3 4">
    <name type="scientific">Shimia litoralis</name>
    <dbReference type="NCBI Taxonomy" id="420403"/>
    <lineage>
        <taxon>Bacteria</taxon>
        <taxon>Pseudomonadati</taxon>
        <taxon>Pseudomonadota</taxon>
        <taxon>Alphaproteobacteria</taxon>
        <taxon>Rhodobacterales</taxon>
        <taxon>Roseobacteraceae</taxon>
    </lineage>
</organism>
<gene>
    <name evidence="3" type="ORF">FAP39_14565</name>
</gene>
<dbReference type="OrthoDB" id="9769653at2"/>
<dbReference type="GO" id="GO:0016717">
    <property type="term" value="F:oxidoreductase activity, acting on paired donors, with oxidation of a pair of donors resulting in the reduction of molecular oxygen to two molecules of water"/>
    <property type="evidence" value="ECO:0007669"/>
    <property type="project" value="TreeGrafter"/>
</dbReference>
<dbReference type="InterPro" id="IPR012171">
    <property type="entry name" value="Fatty_acid_desaturase"/>
</dbReference>
<sequence length="343" mass="38928">MTPPPAIEKKSAQDWVRTLAKYREPNTARSFLEIAVTMVPFLALWALAWWSLSISGWLALGISVINAGFLVRLFAIQHDCGHGSFFKNRQVSDWVGRGLGILTVTPYDVWRKFHSVHHASAGNLERRGWGDIMTLTVAEYEALSKWGQLKYRMYRHPFVLFVIGPIYVFIFENRLPVGLMNAGSKYWVSSMGTNVGIAVLVLGILYFGGVAPLLLIFLPTVIIAAAIGVWLFYVQHQFEGTTWKHEEDWQVHDAALRGSSNYILPAPLQWMTANIGIHHVHHLYARIPFYRLPQVLKDNPVLATAQCLTLRESFSCVKLNLWDEQSQRLLSFAQAHQMRLQAA</sequence>
<dbReference type="Pfam" id="PF00487">
    <property type="entry name" value="FA_desaturase"/>
    <property type="match status" value="1"/>
</dbReference>
<dbReference type="InterPro" id="IPR005804">
    <property type="entry name" value="FA_desaturase_dom"/>
</dbReference>
<dbReference type="PANTHER" id="PTHR19353:SF73">
    <property type="entry name" value="FATTY ACID DESATURASE"/>
    <property type="match status" value="1"/>
</dbReference>
<protein>
    <submittedName>
        <fullName evidence="3">Fatty acid desaturase</fullName>
    </submittedName>
</protein>
<dbReference type="GO" id="GO:0006629">
    <property type="term" value="P:lipid metabolic process"/>
    <property type="evidence" value="ECO:0007669"/>
    <property type="project" value="InterPro"/>
</dbReference>
<dbReference type="AlphaFoldDB" id="A0A4U7MW84"/>
<dbReference type="PANTHER" id="PTHR19353">
    <property type="entry name" value="FATTY ACID DESATURASE 2"/>
    <property type="match status" value="1"/>
</dbReference>
<keyword evidence="4" id="KW-1185">Reference proteome</keyword>
<accession>A0A4U7MW84</accession>
<dbReference type="CDD" id="cd03507">
    <property type="entry name" value="Delta12-FADS-like"/>
    <property type="match status" value="1"/>
</dbReference>
<proteinExistence type="predicted"/>
<reference evidence="3 4" key="1">
    <citation type="submission" date="2019-04" db="EMBL/GenBank/DDBJ databases">
        <title>Genome sequence of Pelagicola litoralis CL-ES2.</title>
        <authorList>
            <person name="Cao J."/>
        </authorList>
    </citation>
    <scope>NUCLEOTIDE SEQUENCE [LARGE SCALE GENOMIC DNA]</scope>
    <source>
        <strain evidence="3 4">CL-ES2</strain>
    </source>
</reference>
<feature type="transmembrane region" description="Helical" evidence="1">
    <location>
        <begin position="56"/>
        <end position="75"/>
    </location>
</feature>
<keyword evidence="1" id="KW-0812">Transmembrane</keyword>